<proteinExistence type="predicted"/>
<dbReference type="EMBL" id="FPCK01000001">
    <property type="protein sequence ID" value="SFV26776.1"/>
    <property type="molecule type" value="Genomic_DNA"/>
</dbReference>
<name>A0A1I7MWR7_9HYPH</name>
<protein>
    <submittedName>
        <fullName evidence="1">Uncharacterized membrane protein</fullName>
    </submittedName>
</protein>
<evidence type="ECO:0000313" key="1">
    <source>
        <dbReference type="EMBL" id="SFV26776.1"/>
    </source>
</evidence>
<reference evidence="1 2" key="1">
    <citation type="submission" date="2016-10" db="EMBL/GenBank/DDBJ databases">
        <authorList>
            <person name="de Groot N.N."/>
        </authorList>
    </citation>
    <scope>NUCLEOTIDE SEQUENCE [LARGE SCALE GENOMIC DNA]</scope>
    <source>
        <strain evidence="1 2">IPL20</strain>
    </source>
</reference>
<organism evidence="1 2">
    <name type="scientific">Devosia crocina</name>
    <dbReference type="NCBI Taxonomy" id="429728"/>
    <lineage>
        <taxon>Bacteria</taxon>
        <taxon>Pseudomonadati</taxon>
        <taxon>Pseudomonadota</taxon>
        <taxon>Alphaproteobacteria</taxon>
        <taxon>Hyphomicrobiales</taxon>
        <taxon>Devosiaceae</taxon>
        <taxon>Devosia</taxon>
    </lineage>
</organism>
<dbReference type="STRING" id="429728.SAMN05216456_0108"/>
<dbReference type="AlphaFoldDB" id="A0A1I7MWR7"/>
<dbReference type="Pfam" id="PF06282">
    <property type="entry name" value="DUF1036"/>
    <property type="match status" value="1"/>
</dbReference>
<gene>
    <name evidence="1" type="ORF">SAMN05216456_0108</name>
</gene>
<accession>A0A1I7MWR7</accession>
<evidence type="ECO:0000313" key="2">
    <source>
        <dbReference type="Proteomes" id="UP000199074"/>
    </source>
</evidence>
<dbReference type="InterPro" id="IPR009380">
    <property type="entry name" value="DUF1036"/>
</dbReference>
<sequence length="191" mass="21080">MRSFPQSRGLPVHRLCLGSTILPLLAGGFFLAAPAPAHADLRICNQSANVVSVALGYRAERGWMSEGWWQTSPGDCRVLYQGDLARRFYYIYAVDDIAGGAWDGQVFMCTRDETFTIFGVEDCLARGYERTGFFEIDTQNRTDWTLQLTESAGAPNIVGPGEGEDLEEPAFLVDTEDADQVVPMPPPPPDR</sequence>
<dbReference type="OrthoDB" id="9806840at2"/>
<dbReference type="RefSeq" id="WP_092419464.1">
    <property type="nucleotide sequence ID" value="NZ_FPCK01000001.1"/>
</dbReference>
<keyword evidence="2" id="KW-1185">Reference proteome</keyword>
<dbReference type="Proteomes" id="UP000199074">
    <property type="component" value="Unassembled WGS sequence"/>
</dbReference>